<dbReference type="SUPFAM" id="SSF103473">
    <property type="entry name" value="MFS general substrate transporter"/>
    <property type="match status" value="1"/>
</dbReference>
<dbReference type="AlphaFoldDB" id="A0A0R1GLG9"/>
<dbReference type="Gene3D" id="1.20.1250.20">
    <property type="entry name" value="MFS general substrate transporter like domains"/>
    <property type="match status" value="2"/>
</dbReference>
<dbReference type="GO" id="GO:0022857">
    <property type="term" value="F:transmembrane transporter activity"/>
    <property type="evidence" value="ECO:0007669"/>
    <property type="project" value="InterPro"/>
</dbReference>
<feature type="transmembrane region" description="Helical" evidence="7">
    <location>
        <begin position="113"/>
        <end position="136"/>
    </location>
</feature>
<evidence type="ECO:0000256" key="2">
    <source>
        <dbReference type="ARBA" id="ARBA00022448"/>
    </source>
</evidence>
<dbReference type="InterPro" id="IPR005828">
    <property type="entry name" value="MFS_sugar_transport-like"/>
</dbReference>
<evidence type="ECO:0000256" key="6">
    <source>
        <dbReference type="ARBA" id="ARBA00023136"/>
    </source>
</evidence>
<feature type="transmembrane region" description="Helical" evidence="7">
    <location>
        <begin position="175"/>
        <end position="199"/>
    </location>
</feature>
<dbReference type="PANTHER" id="PTHR43414:SF6">
    <property type="entry name" value="MULTIDRUG RESISTANCE PROTEIN MDTG"/>
    <property type="match status" value="1"/>
</dbReference>
<dbReference type="EMBL" id="AZDA01000140">
    <property type="protein sequence ID" value="KRK32516.1"/>
    <property type="molecule type" value="Genomic_DNA"/>
</dbReference>
<name>A0A0R1GLG9_9LACO</name>
<feature type="transmembrane region" description="Helical" evidence="7">
    <location>
        <begin position="55"/>
        <end position="76"/>
    </location>
</feature>
<dbReference type="InterPro" id="IPR001958">
    <property type="entry name" value="Tet-R_TetA/multi-R_MdtG-like"/>
</dbReference>
<feature type="transmembrane region" description="Helical" evidence="7">
    <location>
        <begin position="317"/>
        <end position="338"/>
    </location>
</feature>
<feature type="transmembrane region" description="Helical" evidence="7">
    <location>
        <begin position="148"/>
        <end position="169"/>
    </location>
</feature>
<dbReference type="Pfam" id="PF07690">
    <property type="entry name" value="MFS_1"/>
    <property type="match status" value="1"/>
</dbReference>
<dbReference type="InterPro" id="IPR036259">
    <property type="entry name" value="MFS_trans_sf"/>
</dbReference>
<feature type="transmembrane region" description="Helical" evidence="7">
    <location>
        <begin position="292"/>
        <end position="311"/>
    </location>
</feature>
<dbReference type="Proteomes" id="UP000051461">
    <property type="component" value="Unassembled WGS sequence"/>
</dbReference>
<comment type="caution">
    <text evidence="9">The sequence shown here is derived from an EMBL/GenBank/DDBJ whole genome shotgun (WGS) entry which is preliminary data.</text>
</comment>
<feature type="transmembrane region" description="Helical" evidence="7">
    <location>
        <begin position="20"/>
        <end position="43"/>
    </location>
</feature>
<feature type="transmembrane region" description="Helical" evidence="7">
    <location>
        <begin position="350"/>
        <end position="374"/>
    </location>
</feature>
<evidence type="ECO:0000256" key="1">
    <source>
        <dbReference type="ARBA" id="ARBA00004651"/>
    </source>
</evidence>
<evidence type="ECO:0000313" key="10">
    <source>
        <dbReference type="Proteomes" id="UP000051461"/>
    </source>
</evidence>
<dbReference type="PRINTS" id="PR01035">
    <property type="entry name" value="TCRTETA"/>
</dbReference>
<dbReference type="Pfam" id="PF00083">
    <property type="entry name" value="Sugar_tr"/>
    <property type="match status" value="1"/>
</dbReference>
<dbReference type="PROSITE" id="PS50850">
    <property type="entry name" value="MFS"/>
    <property type="match status" value="1"/>
</dbReference>
<keyword evidence="2" id="KW-0813">Transport</keyword>
<dbReference type="RefSeq" id="WP_235807529.1">
    <property type="nucleotide sequence ID" value="NZ_AZDA01000140.1"/>
</dbReference>
<dbReference type="PANTHER" id="PTHR43414">
    <property type="entry name" value="MULTIDRUG RESISTANCE PROTEIN MDTG"/>
    <property type="match status" value="1"/>
</dbReference>
<feature type="transmembrane region" description="Helical" evidence="7">
    <location>
        <begin position="88"/>
        <end position="107"/>
    </location>
</feature>
<dbReference type="STRING" id="1423726.FC07_GL001940"/>
<gene>
    <name evidence="9" type="ORF">FC07_GL001940</name>
</gene>
<evidence type="ECO:0000313" key="9">
    <source>
        <dbReference type="EMBL" id="KRK32516.1"/>
    </source>
</evidence>
<reference evidence="9 10" key="1">
    <citation type="journal article" date="2015" name="Genome Announc.">
        <title>Expanding the biotechnology potential of lactobacilli through comparative genomics of 213 strains and associated genera.</title>
        <authorList>
            <person name="Sun Z."/>
            <person name="Harris H.M."/>
            <person name="McCann A."/>
            <person name="Guo C."/>
            <person name="Argimon S."/>
            <person name="Zhang W."/>
            <person name="Yang X."/>
            <person name="Jeffery I.B."/>
            <person name="Cooney J.C."/>
            <person name="Kagawa T.F."/>
            <person name="Liu W."/>
            <person name="Song Y."/>
            <person name="Salvetti E."/>
            <person name="Wrobel A."/>
            <person name="Rasinkangas P."/>
            <person name="Parkhill J."/>
            <person name="Rea M.C."/>
            <person name="O'Sullivan O."/>
            <person name="Ritari J."/>
            <person name="Douillard F.P."/>
            <person name="Paul Ross R."/>
            <person name="Yang R."/>
            <person name="Briner A.E."/>
            <person name="Felis G.E."/>
            <person name="de Vos W.M."/>
            <person name="Barrangou R."/>
            <person name="Klaenhammer T.R."/>
            <person name="Caufield P.W."/>
            <person name="Cui Y."/>
            <person name="Zhang H."/>
            <person name="O'Toole P.W."/>
        </authorList>
    </citation>
    <scope>NUCLEOTIDE SEQUENCE [LARGE SCALE GENOMIC DNA]</scope>
    <source>
        <strain evidence="9 10">DSM 20003</strain>
    </source>
</reference>
<feature type="domain" description="Major facilitator superfamily (MFS) profile" evidence="8">
    <location>
        <begin position="17"/>
        <end position="404"/>
    </location>
</feature>
<evidence type="ECO:0000256" key="7">
    <source>
        <dbReference type="SAM" id="Phobius"/>
    </source>
</evidence>
<feature type="transmembrane region" description="Helical" evidence="7">
    <location>
        <begin position="256"/>
        <end position="280"/>
    </location>
</feature>
<keyword evidence="4 7" id="KW-0812">Transmembrane</keyword>
<keyword evidence="10" id="KW-1185">Reference proteome</keyword>
<evidence type="ECO:0000259" key="8">
    <source>
        <dbReference type="PROSITE" id="PS50850"/>
    </source>
</evidence>
<dbReference type="PATRIC" id="fig|1423726.3.peg.2015"/>
<protein>
    <recommendedName>
        <fullName evidence="8">Major facilitator superfamily (MFS) profile domain-containing protein</fullName>
    </recommendedName>
</protein>
<comment type="subcellular location">
    <subcellularLocation>
        <location evidence="1">Cell membrane</location>
        <topology evidence="1">Multi-pass membrane protein</topology>
    </subcellularLocation>
</comment>
<dbReference type="InterPro" id="IPR020846">
    <property type="entry name" value="MFS_dom"/>
</dbReference>
<evidence type="ECO:0000256" key="3">
    <source>
        <dbReference type="ARBA" id="ARBA00022475"/>
    </source>
</evidence>
<feature type="transmembrane region" description="Helical" evidence="7">
    <location>
        <begin position="380"/>
        <end position="397"/>
    </location>
</feature>
<proteinExistence type="predicted"/>
<evidence type="ECO:0000256" key="4">
    <source>
        <dbReference type="ARBA" id="ARBA00022692"/>
    </source>
</evidence>
<keyword evidence="5 7" id="KW-1133">Transmembrane helix</keyword>
<accession>A0A0R1GLG9</accession>
<keyword evidence="6 7" id="KW-0472">Membrane</keyword>
<keyword evidence="3" id="KW-1003">Cell membrane</keyword>
<evidence type="ECO:0000256" key="5">
    <source>
        <dbReference type="ARBA" id="ARBA00022989"/>
    </source>
</evidence>
<dbReference type="GO" id="GO:0005886">
    <property type="term" value="C:plasma membrane"/>
    <property type="evidence" value="ECO:0007669"/>
    <property type="project" value="UniProtKB-SubCell"/>
</dbReference>
<organism evidence="9 10">
    <name type="scientific">Loigolactobacillus bifermentans DSM 20003</name>
    <dbReference type="NCBI Taxonomy" id="1423726"/>
    <lineage>
        <taxon>Bacteria</taxon>
        <taxon>Bacillati</taxon>
        <taxon>Bacillota</taxon>
        <taxon>Bacilli</taxon>
        <taxon>Lactobacillales</taxon>
        <taxon>Lactobacillaceae</taxon>
        <taxon>Loigolactobacillus</taxon>
    </lineage>
</organism>
<sequence>MRTLRQKLTHFELWQRDLVILWFGSFMTGIGGSLIAPFLSLYIDTLGTFTKQQLNFQSGLIFASTYLMTAIVSPLWGKLADQYGRRPMLIRASAGMAITIFLMGFVTNTWQLLLLRLLLGAFSGFTSNSIALMAIITPKEKSGQVLGTLSTSTVAGMLLGPLAGGIIVAHTGYRVVFWLTGVIMLLVFLLTICLVQEYFTRHTDQPAPSFKAVRQSLPQPRIILGMVLTTMIIQITDKSISPILSLYVRELVQQPGQVTIFSGIVASAPGLVMLFFAPLFGRIGDRIGQYKILLFGLIASLLFYLLLGLTHNIWQVITLRLLIGISDAALAPSVQIILSKNTPVAVTGRIFSYNQTMQSVGAIIGPLIGATVAASSGYRYIFFSAAIFISLNLLNYFSNFHQLKTESNG</sequence>
<dbReference type="InterPro" id="IPR011701">
    <property type="entry name" value="MFS"/>
</dbReference>